<dbReference type="GO" id="GO:0004449">
    <property type="term" value="F:isocitrate dehydrogenase (NAD+) activity"/>
    <property type="evidence" value="ECO:0007669"/>
    <property type="project" value="TreeGrafter"/>
</dbReference>
<dbReference type="SMART" id="SM01329">
    <property type="entry name" value="Iso_dh"/>
    <property type="match status" value="1"/>
</dbReference>
<organism evidence="4 5">
    <name type="scientific">Euplotes crassus</name>
    <dbReference type="NCBI Taxonomy" id="5936"/>
    <lineage>
        <taxon>Eukaryota</taxon>
        <taxon>Sar</taxon>
        <taxon>Alveolata</taxon>
        <taxon>Ciliophora</taxon>
        <taxon>Intramacronucleata</taxon>
        <taxon>Spirotrichea</taxon>
        <taxon>Hypotrichia</taxon>
        <taxon>Euplotida</taxon>
        <taxon>Euplotidae</taxon>
        <taxon>Moneuplotes</taxon>
    </lineage>
</organism>
<reference evidence="4" key="1">
    <citation type="submission" date="2023-07" db="EMBL/GenBank/DDBJ databases">
        <authorList>
            <consortium name="AG Swart"/>
            <person name="Singh M."/>
            <person name="Singh A."/>
            <person name="Seah K."/>
            <person name="Emmerich C."/>
        </authorList>
    </citation>
    <scope>NUCLEOTIDE SEQUENCE</scope>
    <source>
        <strain evidence="4">DP1</strain>
    </source>
</reference>
<evidence type="ECO:0000313" key="5">
    <source>
        <dbReference type="Proteomes" id="UP001295684"/>
    </source>
</evidence>
<evidence type="ECO:0000259" key="3">
    <source>
        <dbReference type="SMART" id="SM01329"/>
    </source>
</evidence>
<dbReference type="InterPro" id="IPR024084">
    <property type="entry name" value="IsoPropMal-DH-like_dom"/>
</dbReference>
<evidence type="ECO:0000256" key="2">
    <source>
        <dbReference type="ARBA" id="ARBA00022532"/>
    </source>
</evidence>
<sequence length="364" mass="40555">MYTNLLTRNLIKNSRRNYTSATHILNPGVTRTQSVSVCPGEGIGPQITDSVLTIFDSLNIPLKVKMIEYSSLKRGMANGSLRENKNLLLGPISNKMFDEKYKGICHQQVLKELGIFASVLNIISIPGVDTGGKDIDILIIKQTCDGFSIENKQSKKMKFKQIAQYARNNAIMSHRSKIHAFHNANMDHPHHEEFLIEMRKMAENDEILYEESYLADGAVKLMKNIEDFELIVTPSNCGLGTASIAMSMVGGHQLVPSVHIGDEYSIFEQGGNKPEEEKIDEKSANPTGIILSSTMMLRQANLPCYSDLIERAIFKTYEDPEVRTPDLGGNYSTQEFTNKVISNLEIKQDSVSSSVKEGSLAVEF</sequence>
<dbReference type="PANTHER" id="PTHR11835:SF42">
    <property type="entry name" value="ISOCITRATE DEHYDROGENASE [NAD] SUBUNIT BETA, MITOCHONDRIAL"/>
    <property type="match status" value="1"/>
</dbReference>
<dbReference type="GO" id="GO:0005739">
    <property type="term" value="C:mitochondrion"/>
    <property type="evidence" value="ECO:0007669"/>
    <property type="project" value="TreeGrafter"/>
</dbReference>
<keyword evidence="2" id="KW-0816">Tricarboxylic acid cycle</keyword>
<comment type="similarity">
    <text evidence="1">Belongs to the isocitrate and isopropylmalate dehydrogenases family.</text>
</comment>
<name>A0AAD1UPT9_EUPCR</name>
<protein>
    <recommendedName>
        <fullName evidence="3">Isopropylmalate dehydrogenase-like domain-containing protein</fullName>
    </recommendedName>
</protein>
<feature type="domain" description="Isopropylmalate dehydrogenase-like" evidence="3">
    <location>
        <begin position="34"/>
        <end position="340"/>
    </location>
</feature>
<accession>A0AAD1UPT9</accession>
<evidence type="ECO:0000256" key="1">
    <source>
        <dbReference type="ARBA" id="ARBA00007769"/>
    </source>
</evidence>
<dbReference type="Proteomes" id="UP001295684">
    <property type="component" value="Unassembled WGS sequence"/>
</dbReference>
<evidence type="ECO:0000313" key="4">
    <source>
        <dbReference type="EMBL" id="CAI2371986.1"/>
    </source>
</evidence>
<gene>
    <name evidence="4" type="ORF">ECRASSUSDP1_LOCUS13313</name>
</gene>
<keyword evidence="5" id="KW-1185">Reference proteome</keyword>
<dbReference type="PANTHER" id="PTHR11835">
    <property type="entry name" value="DECARBOXYLATING DEHYDROGENASES-ISOCITRATE, ISOPROPYLMALATE, TARTRATE"/>
    <property type="match status" value="1"/>
</dbReference>
<proteinExistence type="inferred from homology"/>
<comment type="caution">
    <text evidence="4">The sequence shown here is derived from an EMBL/GenBank/DDBJ whole genome shotgun (WGS) entry which is preliminary data.</text>
</comment>
<dbReference type="EMBL" id="CAMPGE010013246">
    <property type="protein sequence ID" value="CAI2371986.1"/>
    <property type="molecule type" value="Genomic_DNA"/>
</dbReference>
<dbReference type="Gene3D" id="3.40.718.10">
    <property type="entry name" value="Isopropylmalate Dehydrogenase"/>
    <property type="match status" value="1"/>
</dbReference>
<dbReference type="GO" id="GO:0006102">
    <property type="term" value="P:isocitrate metabolic process"/>
    <property type="evidence" value="ECO:0007669"/>
    <property type="project" value="TreeGrafter"/>
</dbReference>
<dbReference type="AlphaFoldDB" id="A0AAD1UPT9"/>
<dbReference type="GO" id="GO:0006099">
    <property type="term" value="P:tricarboxylic acid cycle"/>
    <property type="evidence" value="ECO:0007669"/>
    <property type="project" value="UniProtKB-KW"/>
</dbReference>
<dbReference type="Pfam" id="PF00180">
    <property type="entry name" value="Iso_dh"/>
    <property type="match status" value="1"/>
</dbReference>
<dbReference type="SUPFAM" id="SSF53659">
    <property type="entry name" value="Isocitrate/Isopropylmalate dehydrogenase-like"/>
    <property type="match status" value="1"/>
</dbReference>